<name>A0A1D8PAS1_9FLAO</name>
<dbReference type="InterPro" id="IPR011250">
    <property type="entry name" value="OMP/PagP_B-barrel"/>
</dbReference>
<dbReference type="OrthoDB" id="1467485at2"/>
<dbReference type="InterPro" id="IPR025665">
    <property type="entry name" value="Beta-barrel_OMP_2"/>
</dbReference>
<dbReference type="Gene3D" id="2.40.160.20">
    <property type="match status" value="1"/>
</dbReference>
<reference evidence="3 4" key="1">
    <citation type="submission" date="2016-10" db="EMBL/GenBank/DDBJ databases">
        <title>Lutibacter sp. LPB0138, isolated from marine gastropod.</title>
        <authorList>
            <person name="Kim E."/>
            <person name="Yi H."/>
        </authorList>
    </citation>
    <scope>NUCLEOTIDE SEQUENCE [LARGE SCALE GENOMIC DNA]</scope>
    <source>
        <strain evidence="3 4">LPB0138</strain>
    </source>
</reference>
<dbReference type="EMBL" id="CP017478">
    <property type="protein sequence ID" value="AOW21645.1"/>
    <property type="molecule type" value="Genomic_DNA"/>
</dbReference>
<dbReference type="RefSeq" id="WP_070237805.1">
    <property type="nucleotide sequence ID" value="NZ_CP017478.1"/>
</dbReference>
<accession>A0A1D8PAS1</accession>
<feature type="chain" id="PRO_5009110960" evidence="1">
    <location>
        <begin position="22"/>
        <end position="231"/>
    </location>
</feature>
<feature type="domain" description="Outer membrane protein beta-barrel" evidence="2">
    <location>
        <begin position="29"/>
        <end position="201"/>
    </location>
</feature>
<sequence>MKKISFLIICCSFLSILKTNAQREVIEYQTEEDKKTIHWGYYLGFNKKDFKISYLNSDTYIETEPTLGFNVGLIGGWKLHNNVTLRIEPGLSSNTKTLAFTNIPGGERDSIRKVGGTYMHVPLLLKLSTNRLGNMRPYIVAGVSYDYNFSSNEKNPDDNFSGEFRMKSHNFGYEVGFGVDLYLPYFILSPSIRGTFAINNELVPDNTADSPWTGPIDYFGTRGVFINLAFH</sequence>
<organism evidence="3 4">
    <name type="scientific">Urechidicola croceus</name>
    <dbReference type="NCBI Taxonomy" id="1850246"/>
    <lineage>
        <taxon>Bacteria</taxon>
        <taxon>Pseudomonadati</taxon>
        <taxon>Bacteroidota</taxon>
        <taxon>Flavobacteriia</taxon>
        <taxon>Flavobacteriales</taxon>
        <taxon>Flavobacteriaceae</taxon>
        <taxon>Urechidicola</taxon>
    </lineage>
</organism>
<dbReference type="Proteomes" id="UP000176050">
    <property type="component" value="Chromosome"/>
</dbReference>
<evidence type="ECO:0000313" key="3">
    <source>
        <dbReference type="EMBL" id="AOW21645.1"/>
    </source>
</evidence>
<evidence type="ECO:0000259" key="2">
    <source>
        <dbReference type="Pfam" id="PF13568"/>
    </source>
</evidence>
<evidence type="ECO:0000313" key="4">
    <source>
        <dbReference type="Proteomes" id="UP000176050"/>
    </source>
</evidence>
<dbReference type="AlphaFoldDB" id="A0A1D8PAS1"/>
<proteinExistence type="predicted"/>
<dbReference type="STRING" id="1850246.LPB138_13570"/>
<feature type="signal peptide" evidence="1">
    <location>
        <begin position="1"/>
        <end position="21"/>
    </location>
</feature>
<evidence type="ECO:0000256" key="1">
    <source>
        <dbReference type="SAM" id="SignalP"/>
    </source>
</evidence>
<protein>
    <submittedName>
        <fullName evidence="3">PorT protein</fullName>
    </submittedName>
</protein>
<keyword evidence="1" id="KW-0732">Signal</keyword>
<dbReference type="SUPFAM" id="SSF56925">
    <property type="entry name" value="OMPA-like"/>
    <property type="match status" value="1"/>
</dbReference>
<keyword evidence="4" id="KW-1185">Reference proteome</keyword>
<gene>
    <name evidence="3" type="ORF">LPB138_13570</name>
</gene>
<dbReference type="KEGG" id="lul:LPB138_13570"/>
<dbReference type="Pfam" id="PF13568">
    <property type="entry name" value="OMP_b-brl_2"/>
    <property type="match status" value="1"/>
</dbReference>